<dbReference type="AlphaFoldDB" id="A0A562BL69"/>
<comment type="caution">
    <text evidence="1">The sequence shown here is derived from an EMBL/GenBank/DDBJ whole genome shotgun (WGS) entry which is preliminary data.</text>
</comment>
<accession>A0A562BL69</accession>
<evidence type="ECO:0000313" key="1">
    <source>
        <dbReference type="EMBL" id="TWG85988.1"/>
    </source>
</evidence>
<protein>
    <submittedName>
        <fullName evidence="1">Uncharacterized protein</fullName>
    </submittedName>
</protein>
<evidence type="ECO:0000313" key="2">
    <source>
        <dbReference type="Proteomes" id="UP000318141"/>
    </source>
</evidence>
<name>A0A562BL69_9BURK</name>
<dbReference type="Proteomes" id="UP000318141">
    <property type="component" value="Unassembled WGS sequence"/>
</dbReference>
<gene>
    <name evidence="1" type="ORF">L602_002200000430</name>
</gene>
<organism evidence="1 2">
    <name type="scientific">Cupriavidus gilardii J11</name>
    <dbReference type="NCBI Taxonomy" id="936133"/>
    <lineage>
        <taxon>Bacteria</taxon>
        <taxon>Pseudomonadati</taxon>
        <taxon>Pseudomonadota</taxon>
        <taxon>Betaproteobacteria</taxon>
        <taxon>Burkholderiales</taxon>
        <taxon>Burkholderiaceae</taxon>
        <taxon>Cupriavidus</taxon>
    </lineage>
</organism>
<sequence length="53" mass="5980">MLLRSLAGARDPAKRWPPRDFAAVGDALAARGWRYRTIPVPRIFARPCACQAW</sequence>
<keyword evidence="2" id="KW-1185">Reference proteome</keyword>
<dbReference type="EMBL" id="VLJN01000015">
    <property type="protein sequence ID" value="TWG85988.1"/>
    <property type="molecule type" value="Genomic_DNA"/>
</dbReference>
<proteinExistence type="predicted"/>
<reference evidence="1 2" key="1">
    <citation type="submission" date="2019-07" db="EMBL/GenBank/DDBJ databases">
        <title>Genome sequencing of lignin-degrading bacterial isolates.</title>
        <authorList>
            <person name="Gladden J."/>
        </authorList>
    </citation>
    <scope>NUCLEOTIDE SEQUENCE [LARGE SCALE GENOMIC DNA]</scope>
    <source>
        <strain evidence="1 2">J11</strain>
    </source>
</reference>